<dbReference type="AlphaFoldDB" id="A0A0E9UVN8"/>
<sequence length="25" mass="2981">MYVCVQCINKCVKYHRRKRVLPTAA</sequence>
<protein>
    <submittedName>
        <fullName evidence="1">Uncharacterized protein</fullName>
    </submittedName>
</protein>
<accession>A0A0E9UVN8</accession>
<reference evidence="1" key="1">
    <citation type="submission" date="2014-11" db="EMBL/GenBank/DDBJ databases">
        <authorList>
            <person name="Amaro Gonzalez C."/>
        </authorList>
    </citation>
    <scope>NUCLEOTIDE SEQUENCE</scope>
</reference>
<evidence type="ECO:0000313" key="1">
    <source>
        <dbReference type="EMBL" id="JAH69877.1"/>
    </source>
</evidence>
<proteinExistence type="predicted"/>
<name>A0A0E9UVN8_ANGAN</name>
<dbReference type="EMBL" id="GBXM01038700">
    <property type="protein sequence ID" value="JAH69877.1"/>
    <property type="molecule type" value="Transcribed_RNA"/>
</dbReference>
<reference evidence="1" key="2">
    <citation type="journal article" date="2015" name="Fish Shellfish Immunol.">
        <title>Early steps in the European eel (Anguilla anguilla)-Vibrio vulnificus interaction in the gills: Role of the RtxA13 toxin.</title>
        <authorList>
            <person name="Callol A."/>
            <person name="Pajuelo D."/>
            <person name="Ebbesson L."/>
            <person name="Teles M."/>
            <person name="MacKenzie S."/>
            <person name="Amaro C."/>
        </authorList>
    </citation>
    <scope>NUCLEOTIDE SEQUENCE</scope>
</reference>
<organism evidence="1">
    <name type="scientific">Anguilla anguilla</name>
    <name type="common">European freshwater eel</name>
    <name type="synonym">Muraena anguilla</name>
    <dbReference type="NCBI Taxonomy" id="7936"/>
    <lineage>
        <taxon>Eukaryota</taxon>
        <taxon>Metazoa</taxon>
        <taxon>Chordata</taxon>
        <taxon>Craniata</taxon>
        <taxon>Vertebrata</taxon>
        <taxon>Euteleostomi</taxon>
        <taxon>Actinopterygii</taxon>
        <taxon>Neopterygii</taxon>
        <taxon>Teleostei</taxon>
        <taxon>Anguilliformes</taxon>
        <taxon>Anguillidae</taxon>
        <taxon>Anguilla</taxon>
    </lineage>
</organism>